<dbReference type="OrthoDB" id="122946at2759"/>
<comment type="caution">
    <text evidence="2">The sequence shown here is derived from an EMBL/GenBank/DDBJ whole genome shotgun (WGS) entry which is preliminary data.</text>
</comment>
<organism evidence="2 3">
    <name type="scientific">Phytophthora fragariaefolia</name>
    <dbReference type="NCBI Taxonomy" id="1490495"/>
    <lineage>
        <taxon>Eukaryota</taxon>
        <taxon>Sar</taxon>
        <taxon>Stramenopiles</taxon>
        <taxon>Oomycota</taxon>
        <taxon>Peronosporomycetes</taxon>
        <taxon>Peronosporales</taxon>
        <taxon>Peronosporaceae</taxon>
        <taxon>Phytophthora</taxon>
    </lineage>
</organism>
<keyword evidence="3" id="KW-1185">Reference proteome</keyword>
<feature type="region of interest" description="Disordered" evidence="1">
    <location>
        <begin position="1"/>
        <end position="28"/>
    </location>
</feature>
<proteinExistence type="predicted"/>
<gene>
    <name evidence="2" type="ORF">Pfra01_002923900</name>
</gene>
<sequence>MDESPEGLDESVAGGDEGPLTEAGQPVSSFAEQLTLGGEDTVVIGVAAPLVDVAAKRNGGRKVEYLLLTSTYETSGWLEER</sequence>
<evidence type="ECO:0000313" key="3">
    <source>
        <dbReference type="Proteomes" id="UP001165121"/>
    </source>
</evidence>
<reference evidence="2" key="1">
    <citation type="submission" date="2023-04" db="EMBL/GenBank/DDBJ databases">
        <title>Phytophthora fragariaefolia NBRC 109709.</title>
        <authorList>
            <person name="Ichikawa N."/>
            <person name="Sato H."/>
            <person name="Tonouchi N."/>
        </authorList>
    </citation>
    <scope>NUCLEOTIDE SEQUENCE</scope>
    <source>
        <strain evidence="2">NBRC 109709</strain>
    </source>
</reference>
<dbReference type="AlphaFoldDB" id="A0A9W7DB00"/>
<evidence type="ECO:0000313" key="2">
    <source>
        <dbReference type="EMBL" id="GMG14845.1"/>
    </source>
</evidence>
<dbReference type="Proteomes" id="UP001165121">
    <property type="component" value="Unassembled WGS sequence"/>
</dbReference>
<protein>
    <submittedName>
        <fullName evidence="2">Unnamed protein product</fullName>
    </submittedName>
</protein>
<accession>A0A9W7DB00</accession>
<name>A0A9W7DB00_9STRA</name>
<evidence type="ECO:0000256" key="1">
    <source>
        <dbReference type="SAM" id="MobiDB-lite"/>
    </source>
</evidence>
<dbReference type="EMBL" id="BSXT01018858">
    <property type="protein sequence ID" value="GMG14845.1"/>
    <property type="molecule type" value="Genomic_DNA"/>
</dbReference>